<comment type="caution">
    <text evidence="1">The sequence shown here is derived from an EMBL/GenBank/DDBJ whole genome shotgun (WGS) entry which is preliminary data.</text>
</comment>
<protein>
    <submittedName>
        <fullName evidence="1">Uncharacterized protein</fullName>
    </submittedName>
</protein>
<evidence type="ECO:0000313" key="2">
    <source>
        <dbReference type="Proteomes" id="UP001157418"/>
    </source>
</evidence>
<keyword evidence="2" id="KW-1185">Reference proteome</keyword>
<dbReference type="Proteomes" id="UP001157418">
    <property type="component" value="Unassembled WGS sequence"/>
</dbReference>
<organism evidence="1 2">
    <name type="scientific">Lactuca virosa</name>
    <dbReference type="NCBI Taxonomy" id="75947"/>
    <lineage>
        <taxon>Eukaryota</taxon>
        <taxon>Viridiplantae</taxon>
        <taxon>Streptophyta</taxon>
        <taxon>Embryophyta</taxon>
        <taxon>Tracheophyta</taxon>
        <taxon>Spermatophyta</taxon>
        <taxon>Magnoliopsida</taxon>
        <taxon>eudicotyledons</taxon>
        <taxon>Gunneridae</taxon>
        <taxon>Pentapetalae</taxon>
        <taxon>asterids</taxon>
        <taxon>campanulids</taxon>
        <taxon>Asterales</taxon>
        <taxon>Asteraceae</taxon>
        <taxon>Cichorioideae</taxon>
        <taxon>Cichorieae</taxon>
        <taxon>Lactucinae</taxon>
        <taxon>Lactuca</taxon>
    </lineage>
</organism>
<sequence>MKLDTGDVALCRRGGTPPAGCRWRGRDPPVGCRWKALDGEAGLDGGQKWEASALRETSEVGEAVDVENLEEEKGFCRSEKERKGN</sequence>
<gene>
    <name evidence="1" type="ORF">LVIROSA_LOCUS11962</name>
</gene>
<evidence type="ECO:0000313" key="1">
    <source>
        <dbReference type="EMBL" id="CAH1424782.1"/>
    </source>
</evidence>
<accession>A0AAU9MDP3</accession>
<reference evidence="1 2" key="1">
    <citation type="submission" date="2022-01" db="EMBL/GenBank/DDBJ databases">
        <authorList>
            <person name="Xiong W."/>
            <person name="Schranz E."/>
        </authorList>
    </citation>
    <scope>NUCLEOTIDE SEQUENCE [LARGE SCALE GENOMIC DNA]</scope>
</reference>
<dbReference type="AlphaFoldDB" id="A0AAU9MDP3"/>
<dbReference type="EMBL" id="CAKMRJ010001900">
    <property type="protein sequence ID" value="CAH1424782.1"/>
    <property type="molecule type" value="Genomic_DNA"/>
</dbReference>
<name>A0AAU9MDP3_9ASTR</name>
<proteinExistence type="predicted"/>